<dbReference type="VEuPathDB" id="FungiDB:GGTG_01145"/>
<feature type="region of interest" description="Disordered" evidence="1">
    <location>
        <begin position="98"/>
        <end position="124"/>
    </location>
</feature>
<reference evidence="2" key="3">
    <citation type="submission" date="2010-09" db="EMBL/GenBank/DDBJ databases">
        <title>Annotation of Gaeumannomyces graminis var. tritici R3-111a-1.</title>
        <authorList>
            <consortium name="The Broad Institute Genome Sequencing Platform"/>
            <person name="Ma L.-J."/>
            <person name="Dead R."/>
            <person name="Young S.K."/>
            <person name="Zeng Q."/>
            <person name="Gargeya S."/>
            <person name="Fitzgerald M."/>
            <person name="Haas B."/>
            <person name="Abouelleil A."/>
            <person name="Alvarado L."/>
            <person name="Arachchi H.M."/>
            <person name="Berlin A."/>
            <person name="Brown A."/>
            <person name="Chapman S.B."/>
            <person name="Chen Z."/>
            <person name="Dunbar C."/>
            <person name="Freedman E."/>
            <person name="Gearin G."/>
            <person name="Gellesch M."/>
            <person name="Goldberg J."/>
            <person name="Griggs A."/>
            <person name="Gujja S."/>
            <person name="Heiman D."/>
            <person name="Howarth C."/>
            <person name="Larson L."/>
            <person name="Lui A."/>
            <person name="MacDonald P.J.P."/>
            <person name="Mehta T."/>
            <person name="Montmayeur A."/>
            <person name="Murphy C."/>
            <person name="Neiman D."/>
            <person name="Pearson M."/>
            <person name="Priest M."/>
            <person name="Roberts A."/>
            <person name="Saif S."/>
            <person name="Shea T."/>
            <person name="Shenoy N."/>
            <person name="Sisk P."/>
            <person name="Stolte C."/>
            <person name="Sykes S."/>
            <person name="Yandava C."/>
            <person name="Wortman J."/>
            <person name="Nusbaum C."/>
            <person name="Birren B."/>
        </authorList>
    </citation>
    <scope>NUCLEOTIDE SEQUENCE</scope>
    <source>
        <strain evidence="2">R3-111a-1</strain>
    </source>
</reference>
<dbReference type="EMBL" id="GL385395">
    <property type="protein sequence ID" value="EJT81161.1"/>
    <property type="molecule type" value="Genomic_DNA"/>
</dbReference>
<proteinExistence type="predicted"/>
<evidence type="ECO:0000313" key="3">
    <source>
        <dbReference type="EnsemblFungi" id="EJT81161"/>
    </source>
</evidence>
<gene>
    <name evidence="3" type="primary">20341603</name>
    <name evidence="2" type="ORF">GGTG_01145</name>
</gene>
<name>J8UMP5_GAET3</name>
<sequence>QYRTFLSGVDLCRGGWSPGHGPDAVSPLSGLRKSPTKGAISNKDCSFSNLPLPRAPSGTRGRSYKSSALHALSCNLSFTLSFNFAVMLWPRHRRLAGTSPEGSVPGWLPAPLSPFSAGRSRPYS</sequence>
<evidence type="ECO:0000313" key="4">
    <source>
        <dbReference type="Proteomes" id="UP000006039"/>
    </source>
</evidence>
<feature type="region of interest" description="Disordered" evidence="1">
    <location>
        <begin position="20"/>
        <end position="42"/>
    </location>
</feature>
<reference evidence="3" key="4">
    <citation type="journal article" date="2015" name="G3 (Bethesda)">
        <title>Genome sequences of three phytopathogenic species of the Magnaporthaceae family of fungi.</title>
        <authorList>
            <person name="Okagaki L.H."/>
            <person name="Nunes C.C."/>
            <person name="Sailsbery J."/>
            <person name="Clay B."/>
            <person name="Brown D."/>
            <person name="John T."/>
            <person name="Oh Y."/>
            <person name="Young N."/>
            <person name="Fitzgerald M."/>
            <person name="Haas B.J."/>
            <person name="Zeng Q."/>
            <person name="Young S."/>
            <person name="Adiconis X."/>
            <person name="Fan L."/>
            <person name="Levin J.Z."/>
            <person name="Mitchell T.K."/>
            <person name="Okubara P.A."/>
            <person name="Farman M.L."/>
            <person name="Kohn L.M."/>
            <person name="Birren B."/>
            <person name="Ma L.-J."/>
            <person name="Dean R.A."/>
        </authorList>
    </citation>
    <scope>NUCLEOTIDE SEQUENCE</scope>
    <source>
        <strain evidence="3">R3-111a-1</strain>
    </source>
</reference>
<feature type="non-terminal residue" evidence="2">
    <location>
        <position position="1"/>
    </location>
</feature>
<evidence type="ECO:0000313" key="2">
    <source>
        <dbReference type="EMBL" id="EJT81161.1"/>
    </source>
</evidence>
<protein>
    <submittedName>
        <fullName evidence="2 3">Uncharacterized protein</fullName>
    </submittedName>
</protein>
<organism evidence="2">
    <name type="scientific">Gaeumannomyces tritici (strain R3-111a-1)</name>
    <name type="common">Wheat and barley take-all root rot fungus</name>
    <name type="synonym">Gaeumannomyces graminis var. tritici</name>
    <dbReference type="NCBI Taxonomy" id="644352"/>
    <lineage>
        <taxon>Eukaryota</taxon>
        <taxon>Fungi</taxon>
        <taxon>Dikarya</taxon>
        <taxon>Ascomycota</taxon>
        <taxon>Pezizomycotina</taxon>
        <taxon>Sordariomycetes</taxon>
        <taxon>Sordariomycetidae</taxon>
        <taxon>Magnaporthales</taxon>
        <taxon>Magnaporthaceae</taxon>
        <taxon>Gaeumannomyces</taxon>
    </lineage>
</organism>
<evidence type="ECO:0000256" key="1">
    <source>
        <dbReference type="SAM" id="MobiDB-lite"/>
    </source>
</evidence>
<dbReference type="GeneID" id="20341603"/>
<reference evidence="4" key="1">
    <citation type="submission" date="2010-07" db="EMBL/GenBank/DDBJ databases">
        <title>The genome sequence of Gaeumannomyces graminis var. tritici strain R3-111a-1.</title>
        <authorList>
            <consortium name="The Broad Institute Genome Sequencing Platform"/>
            <person name="Ma L.-J."/>
            <person name="Dead R."/>
            <person name="Young S."/>
            <person name="Zeng Q."/>
            <person name="Koehrsen M."/>
            <person name="Alvarado L."/>
            <person name="Berlin A."/>
            <person name="Chapman S.B."/>
            <person name="Chen Z."/>
            <person name="Freedman E."/>
            <person name="Gellesch M."/>
            <person name="Goldberg J."/>
            <person name="Griggs A."/>
            <person name="Gujja S."/>
            <person name="Heilman E.R."/>
            <person name="Heiman D."/>
            <person name="Hepburn T."/>
            <person name="Howarth C."/>
            <person name="Jen D."/>
            <person name="Larson L."/>
            <person name="Mehta T."/>
            <person name="Neiman D."/>
            <person name="Pearson M."/>
            <person name="Roberts A."/>
            <person name="Saif S."/>
            <person name="Shea T."/>
            <person name="Shenoy N."/>
            <person name="Sisk P."/>
            <person name="Stolte C."/>
            <person name="Sykes S."/>
            <person name="Walk T."/>
            <person name="White J."/>
            <person name="Yandava C."/>
            <person name="Haas B."/>
            <person name="Nusbaum C."/>
            <person name="Birren B."/>
        </authorList>
    </citation>
    <scope>NUCLEOTIDE SEQUENCE [LARGE SCALE GENOMIC DNA]</scope>
    <source>
        <strain evidence="4">R3-111a-1</strain>
    </source>
</reference>
<keyword evidence="4" id="KW-1185">Reference proteome</keyword>
<reference evidence="2" key="2">
    <citation type="submission" date="2010-07" db="EMBL/GenBank/DDBJ databases">
        <authorList>
            <consortium name="The Broad Institute Genome Sequencing Platform"/>
            <consortium name="Broad Institute Genome Sequencing Center for Infectious Disease"/>
            <person name="Ma L.-J."/>
            <person name="Dead R."/>
            <person name="Young S."/>
            <person name="Zeng Q."/>
            <person name="Koehrsen M."/>
            <person name="Alvarado L."/>
            <person name="Berlin A."/>
            <person name="Chapman S.B."/>
            <person name="Chen Z."/>
            <person name="Freedman E."/>
            <person name="Gellesch M."/>
            <person name="Goldberg J."/>
            <person name="Griggs A."/>
            <person name="Gujja S."/>
            <person name="Heilman E.R."/>
            <person name="Heiman D."/>
            <person name="Hepburn T."/>
            <person name="Howarth C."/>
            <person name="Jen D."/>
            <person name="Larson L."/>
            <person name="Mehta T."/>
            <person name="Neiman D."/>
            <person name="Pearson M."/>
            <person name="Roberts A."/>
            <person name="Saif S."/>
            <person name="Shea T."/>
            <person name="Shenoy N."/>
            <person name="Sisk P."/>
            <person name="Stolte C."/>
            <person name="Sykes S."/>
            <person name="Walk T."/>
            <person name="White J."/>
            <person name="Yandava C."/>
            <person name="Haas B."/>
            <person name="Nusbaum C."/>
            <person name="Birren B."/>
        </authorList>
    </citation>
    <scope>NUCLEOTIDE SEQUENCE</scope>
    <source>
        <strain evidence="2">R3-111a-1</strain>
    </source>
</reference>
<reference evidence="3" key="5">
    <citation type="submission" date="2018-04" db="UniProtKB">
        <authorList>
            <consortium name="EnsemblFungi"/>
        </authorList>
    </citation>
    <scope>IDENTIFICATION</scope>
    <source>
        <strain evidence="3">R3-111a-1</strain>
    </source>
</reference>
<accession>J8UMP5</accession>
<dbReference type="EnsemblFungi" id="EJT81161">
    <property type="protein sequence ID" value="EJT81161"/>
    <property type="gene ID" value="GGTG_01145"/>
</dbReference>
<dbReference type="RefSeq" id="XP_009217170.1">
    <property type="nucleotide sequence ID" value="XM_009218906.1"/>
</dbReference>
<dbReference type="AlphaFoldDB" id="J8UMP5"/>
<dbReference type="Proteomes" id="UP000006039">
    <property type="component" value="Unassembled WGS sequence"/>
</dbReference>